<gene>
    <name evidence="16" type="ORF">D0433_08460</name>
</gene>
<feature type="domain" description="Cyclic nucleotide-binding" evidence="15">
    <location>
        <begin position="104"/>
        <end position="202"/>
    </location>
</feature>
<evidence type="ECO:0000259" key="15">
    <source>
        <dbReference type="PROSITE" id="PS50042"/>
    </source>
</evidence>
<evidence type="ECO:0000313" key="16">
    <source>
        <dbReference type="EMBL" id="RFM23943.1"/>
    </source>
</evidence>
<evidence type="ECO:0000256" key="6">
    <source>
        <dbReference type="ARBA" id="ARBA00022473"/>
    </source>
</evidence>
<keyword evidence="9" id="KW-0130">Cell adhesion</keyword>
<dbReference type="InterPro" id="IPR014710">
    <property type="entry name" value="RmlC-like_jellyroll"/>
</dbReference>
<evidence type="ECO:0000256" key="11">
    <source>
        <dbReference type="ARBA" id="ARBA00022989"/>
    </source>
</evidence>
<keyword evidence="13" id="KW-0325">Glycoprotein</keyword>
<evidence type="ECO:0000256" key="14">
    <source>
        <dbReference type="SAM" id="Phobius"/>
    </source>
</evidence>
<keyword evidence="5" id="KW-0796">Tight junction</keyword>
<evidence type="ECO:0000256" key="3">
    <source>
        <dbReference type="ARBA" id="ARBA00004435"/>
    </source>
</evidence>
<evidence type="ECO:0000256" key="4">
    <source>
        <dbReference type="ARBA" id="ARBA00007146"/>
    </source>
</evidence>
<dbReference type="GO" id="GO:0030552">
    <property type="term" value="F:cAMP binding"/>
    <property type="evidence" value="ECO:0007669"/>
    <property type="project" value="TreeGrafter"/>
</dbReference>
<dbReference type="Pfam" id="PF04831">
    <property type="entry name" value="POPDC1-3"/>
    <property type="match status" value="1"/>
</dbReference>
<organism evidence="16 17">
    <name type="scientific">Candidatus Thermochlorobacter aerophilus</name>
    <dbReference type="NCBI Taxonomy" id="1868324"/>
    <lineage>
        <taxon>Bacteria</taxon>
        <taxon>Pseudomonadati</taxon>
        <taxon>Chlorobiota</taxon>
        <taxon>Chlorobiia</taxon>
        <taxon>Chlorobiales</taxon>
        <taxon>Candidatus Thermochlorobacteriaceae</taxon>
        <taxon>Candidatus Thermochlorobacter</taxon>
    </lineage>
</organism>
<dbReference type="Pfam" id="PF00027">
    <property type="entry name" value="cNMP_binding"/>
    <property type="match status" value="1"/>
</dbReference>
<dbReference type="CDD" id="cd00038">
    <property type="entry name" value="CAP_ED"/>
    <property type="match status" value="1"/>
</dbReference>
<dbReference type="InterPro" id="IPR055272">
    <property type="entry name" value="POPDC1-3_dom"/>
</dbReference>
<dbReference type="GO" id="GO:0007155">
    <property type="term" value="P:cell adhesion"/>
    <property type="evidence" value="ECO:0007669"/>
    <property type="project" value="UniProtKB-KW"/>
</dbReference>
<keyword evidence="10" id="KW-0965">Cell junction</keyword>
<evidence type="ECO:0000256" key="13">
    <source>
        <dbReference type="ARBA" id="ARBA00023180"/>
    </source>
</evidence>
<protein>
    <recommendedName>
        <fullName evidence="15">Cyclic nucleotide-binding domain-containing protein</fullName>
    </recommendedName>
</protein>
<evidence type="ECO:0000256" key="10">
    <source>
        <dbReference type="ARBA" id="ARBA00022949"/>
    </source>
</evidence>
<evidence type="ECO:0000256" key="9">
    <source>
        <dbReference type="ARBA" id="ARBA00022889"/>
    </source>
</evidence>
<feature type="transmembrane region" description="Helical" evidence="14">
    <location>
        <begin position="63"/>
        <end position="85"/>
    </location>
</feature>
<dbReference type="SMART" id="SM00100">
    <property type="entry name" value="cNMP"/>
    <property type="match status" value="1"/>
</dbReference>
<comment type="similarity">
    <text evidence="4">Belongs to the popeye family.</text>
</comment>
<dbReference type="EMBL" id="PHFL01000051">
    <property type="protein sequence ID" value="RFM23943.1"/>
    <property type="molecule type" value="Genomic_DNA"/>
</dbReference>
<dbReference type="SUPFAM" id="SSF51206">
    <property type="entry name" value="cAMP-binding domain-like"/>
    <property type="match status" value="1"/>
</dbReference>
<sequence length="232" mass="26405">MFAKTSSGREGVNEVVGSLLGHLAFALIALSYLVRDIFWLRSISILSSLAGIIYGYSALSEPLWINIIWNMVFIAVNIVWIAVILKERRSVDFTDEEKELYSTVFHTFSPVEFMKLMRIGKWKVCQPNEVLIVEHQPTDDMMLIYNGEVEVWVRDRKIATLKDGAFVGEMSFLTGNLPTATVKATKETRCVVWSKEELRKLLNRNPSMWATLQGVLSTDLTKKLVVKNETIN</sequence>
<dbReference type="PROSITE" id="PS50042">
    <property type="entry name" value="CNMP_BINDING_3"/>
    <property type="match status" value="1"/>
</dbReference>
<keyword evidence="11 14" id="KW-1133">Transmembrane helix</keyword>
<proteinExistence type="inferred from homology"/>
<name>A0A395LZH8_9BACT</name>
<dbReference type="InterPro" id="IPR006916">
    <property type="entry name" value="POPDC1-3"/>
</dbReference>
<comment type="caution">
    <text evidence="16">The sequence shown here is derived from an EMBL/GenBank/DDBJ whole genome shotgun (WGS) entry which is preliminary data.</text>
</comment>
<keyword evidence="12 14" id="KW-0472">Membrane</keyword>
<dbReference type="GO" id="GO:0016328">
    <property type="term" value="C:lateral plasma membrane"/>
    <property type="evidence" value="ECO:0007669"/>
    <property type="project" value="UniProtKB-SubCell"/>
</dbReference>
<evidence type="ECO:0000256" key="5">
    <source>
        <dbReference type="ARBA" id="ARBA00022427"/>
    </source>
</evidence>
<evidence type="ECO:0000256" key="1">
    <source>
        <dbReference type="ARBA" id="ARBA00004124"/>
    </source>
</evidence>
<feature type="transmembrane region" description="Helical" evidence="14">
    <location>
        <begin position="15"/>
        <end position="33"/>
    </location>
</feature>
<keyword evidence="8 14" id="KW-0812">Transmembrane</keyword>
<dbReference type="GO" id="GO:0005923">
    <property type="term" value="C:bicellular tight junction"/>
    <property type="evidence" value="ECO:0007669"/>
    <property type="project" value="UniProtKB-SubCell"/>
</dbReference>
<keyword evidence="6" id="KW-0217">Developmental protein</keyword>
<feature type="transmembrane region" description="Helical" evidence="14">
    <location>
        <begin position="38"/>
        <end position="57"/>
    </location>
</feature>
<accession>A0A395LZH8</accession>
<evidence type="ECO:0000256" key="12">
    <source>
        <dbReference type="ARBA" id="ARBA00023136"/>
    </source>
</evidence>
<dbReference type="AlphaFoldDB" id="A0A395LZH8"/>
<evidence type="ECO:0000256" key="2">
    <source>
        <dbReference type="ARBA" id="ARBA00004141"/>
    </source>
</evidence>
<dbReference type="Proteomes" id="UP000266389">
    <property type="component" value="Unassembled WGS sequence"/>
</dbReference>
<reference evidence="16 17" key="1">
    <citation type="journal article" date="2011" name="ISME J.">
        <title>Community ecology of hot spring cyanobacterial mats: predominant populations and their functional potential.</title>
        <authorList>
            <person name="Klatt C.G."/>
            <person name="Wood J.M."/>
            <person name="Rusch D.B."/>
            <person name="Bateson M.M."/>
            <person name="Hamamura N."/>
            <person name="Heidelberg J.F."/>
            <person name="Grossman A.R."/>
            <person name="Bhaya D."/>
            <person name="Cohan F.M."/>
            <person name="Kuhl M."/>
            <person name="Bryant D.A."/>
            <person name="Ward D.M."/>
        </authorList>
    </citation>
    <scope>NUCLEOTIDE SEQUENCE [LARGE SCALE GENOMIC DNA]</scope>
    <source>
        <strain evidence="16">OS</strain>
    </source>
</reference>
<keyword evidence="7" id="KW-1003">Cell membrane</keyword>
<evidence type="ECO:0000313" key="17">
    <source>
        <dbReference type="Proteomes" id="UP000266389"/>
    </source>
</evidence>
<dbReference type="PANTHER" id="PTHR12101:SF17">
    <property type="entry name" value="BLOOD VESSEL EPICARDIAL SUBSTANCE"/>
    <property type="match status" value="1"/>
</dbReference>
<evidence type="ECO:0000256" key="8">
    <source>
        <dbReference type="ARBA" id="ARBA00022692"/>
    </source>
</evidence>
<dbReference type="Gene3D" id="2.60.120.10">
    <property type="entry name" value="Jelly Rolls"/>
    <property type="match status" value="1"/>
</dbReference>
<dbReference type="PANTHER" id="PTHR12101">
    <property type="entry name" value="POPEYE DOMAIN CONTAINING PROTEIN"/>
    <property type="match status" value="1"/>
</dbReference>
<comment type="subcellular location">
    <subcellularLocation>
        <location evidence="3">Cell junction</location>
        <location evidence="3">Tight junction</location>
    </subcellularLocation>
    <subcellularLocation>
        <location evidence="1">Lateral cell membrane</location>
    </subcellularLocation>
    <subcellularLocation>
        <location evidence="2">Membrane</location>
        <topology evidence="2">Multi-pass membrane protein</topology>
    </subcellularLocation>
</comment>
<dbReference type="InterPro" id="IPR018490">
    <property type="entry name" value="cNMP-bd_dom_sf"/>
</dbReference>
<evidence type="ECO:0000256" key="7">
    <source>
        <dbReference type="ARBA" id="ARBA00022475"/>
    </source>
</evidence>
<dbReference type="InterPro" id="IPR000595">
    <property type="entry name" value="cNMP-bd_dom"/>
</dbReference>